<evidence type="ECO:0000256" key="1">
    <source>
        <dbReference type="SAM" id="MobiDB-lite"/>
    </source>
</evidence>
<evidence type="ECO:0000313" key="2">
    <source>
        <dbReference type="EMBL" id="KAG9445149.1"/>
    </source>
</evidence>
<gene>
    <name evidence="2" type="ORF">H6P81_016489</name>
</gene>
<evidence type="ECO:0000313" key="3">
    <source>
        <dbReference type="Proteomes" id="UP000825729"/>
    </source>
</evidence>
<comment type="caution">
    <text evidence="2">The sequence shown here is derived from an EMBL/GenBank/DDBJ whole genome shotgun (WGS) entry which is preliminary data.</text>
</comment>
<dbReference type="EMBL" id="JAINDJ010000006">
    <property type="protein sequence ID" value="KAG9445149.1"/>
    <property type="molecule type" value="Genomic_DNA"/>
</dbReference>
<feature type="region of interest" description="Disordered" evidence="1">
    <location>
        <begin position="63"/>
        <end position="98"/>
    </location>
</feature>
<reference evidence="2 3" key="1">
    <citation type="submission" date="2021-07" db="EMBL/GenBank/DDBJ databases">
        <title>The Aristolochia fimbriata genome: insights into angiosperm evolution, floral development and chemical biosynthesis.</title>
        <authorList>
            <person name="Jiao Y."/>
        </authorList>
    </citation>
    <scope>NUCLEOTIDE SEQUENCE [LARGE SCALE GENOMIC DNA]</scope>
    <source>
        <strain evidence="2">IBCAS-2021</strain>
        <tissue evidence="2">Leaf</tissue>
    </source>
</reference>
<dbReference type="Proteomes" id="UP000825729">
    <property type="component" value="Unassembled WGS sequence"/>
</dbReference>
<protein>
    <submittedName>
        <fullName evidence="2">Uncharacterized protein</fullName>
    </submittedName>
</protein>
<feature type="compositionally biased region" description="Polar residues" evidence="1">
    <location>
        <begin position="80"/>
        <end position="94"/>
    </location>
</feature>
<proteinExistence type="predicted"/>
<keyword evidence="3" id="KW-1185">Reference proteome</keyword>
<name>A0AAV7EA45_ARIFI</name>
<accession>A0AAV7EA45</accession>
<organism evidence="2 3">
    <name type="scientific">Aristolochia fimbriata</name>
    <name type="common">White veined hardy Dutchman's pipe vine</name>
    <dbReference type="NCBI Taxonomy" id="158543"/>
    <lineage>
        <taxon>Eukaryota</taxon>
        <taxon>Viridiplantae</taxon>
        <taxon>Streptophyta</taxon>
        <taxon>Embryophyta</taxon>
        <taxon>Tracheophyta</taxon>
        <taxon>Spermatophyta</taxon>
        <taxon>Magnoliopsida</taxon>
        <taxon>Magnoliidae</taxon>
        <taxon>Piperales</taxon>
        <taxon>Aristolochiaceae</taxon>
        <taxon>Aristolochia</taxon>
    </lineage>
</organism>
<dbReference type="AlphaFoldDB" id="A0AAV7EA45"/>
<sequence>MYHRKGRSMTLRLMMPKCPKEMNHVWMTIVQPKQGEHRSGEKIPGEVVQPLETQALIVAGAMSPGAEGSPDVMTEDKGQSTELESTDKVQTPQVRTHRASQIEKGKVVGQKIVINNGGVTVSTIVPSSVSLCAIHTDSTIVIVTITNIEASTVTAKSPTSIHAQITYELSSQASMQTVVPALKENVIRKVEGSESGECVFSLGIRIDLATSIENERPLDDVCHPYLNSSWNGLLVVYSGRAINDKEKRI</sequence>